<accession>A0ABV8A970</accession>
<feature type="region of interest" description="Disordered" evidence="1">
    <location>
        <begin position="1"/>
        <end position="55"/>
    </location>
</feature>
<evidence type="ECO:0000313" key="3">
    <source>
        <dbReference type="Proteomes" id="UP001595748"/>
    </source>
</evidence>
<sequence>MTNPNPESGDVKQNEIIEEGMQGADGNVDANGLQPDMTDQEKQEKLDELKENLGQ</sequence>
<organism evidence="2 3">
    <name type="scientific">Deinococcus antarcticus</name>
    <dbReference type="NCBI Taxonomy" id="1298767"/>
    <lineage>
        <taxon>Bacteria</taxon>
        <taxon>Thermotogati</taxon>
        <taxon>Deinococcota</taxon>
        <taxon>Deinococci</taxon>
        <taxon>Deinococcales</taxon>
        <taxon>Deinococcaceae</taxon>
        <taxon>Deinococcus</taxon>
    </lineage>
</organism>
<proteinExistence type="predicted"/>
<dbReference type="RefSeq" id="WP_380079997.1">
    <property type="nucleotide sequence ID" value="NZ_JBHRZF010000185.1"/>
</dbReference>
<name>A0ABV8A970_9DEIO</name>
<keyword evidence="3" id="KW-1185">Reference proteome</keyword>
<dbReference type="EMBL" id="JBHRZF010000185">
    <property type="protein sequence ID" value="MFC3862278.1"/>
    <property type="molecule type" value="Genomic_DNA"/>
</dbReference>
<reference evidence="3" key="1">
    <citation type="journal article" date="2019" name="Int. J. Syst. Evol. Microbiol.">
        <title>The Global Catalogue of Microorganisms (GCM) 10K type strain sequencing project: providing services to taxonomists for standard genome sequencing and annotation.</title>
        <authorList>
            <consortium name="The Broad Institute Genomics Platform"/>
            <consortium name="The Broad Institute Genome Sequencing Center for Infectious Disease"/>
            <person name="Wu L."/>
            <person name="Ma J."/>
        </authorList>
    </citation>
    <scope>NUCLEOTIDE SEQUENCE [LARGE SCALE GENOMIC DNA]</scope>
    <source>
        <strain evidence="3">CCTCC AB 2013263</strain>
    </source>
</reference>
<dbReference type="Proteomes" id="UP001595748">
    <property type="component" value="Unassembled WGS sequence"/>
</dbReference>
<gene>
    <name evidence="2" type="ORF">ACFOPQ_16070</name>
</gene>
<feature type="compositionally biased region" description="Basic and acidic residues" evidence="1">
    <location>
        <begin position="39"/>
        <end position="55"/>
    </location>
</feature>
<protein>
    <submittedName>
        <fullName evidence="2">Uncharacterized protein</fullName>
    </submittedName>
</protein>
<evidence type="ECO:0000256" key="1">
    <source>
        <dbReference type="SAM" id="MobiDB-lite"/>
    </source>
</evidence>
<evidence type="ECO:0000313" key="2">
    <source>
        <dbReference type="EMBL" id="MFC3862278.1"/>
    </source>
</evidence>
<comment type="caution">
    <text evidence="2">The sequence shown here is derived from an EMBL/GenBank/DDBJ whole genome shotgun (WGS) entry which is preliminary data.</text>
</comment>